<comment type="caution">
    <text evidence="4">The sequence shown here is derived from an EMBL/GenBank/DDBJ whole genome shotgun (WGS) entry which is preliminary data.</text>
</comment>
<keyword evidence="3" id="KW-0472">Membrane</keyword>
<feature type="compositionally biased region" description="Polar residues" evidence="2">
    <location>
        <begin position="267"/>
        <end position="279"/>
    </location>
</feature>
<feature type="transmembrane region" description="Helical" evidence="3">
    <location>
        <begin position="670"/>
        <end position="690"/>
    </location>
</feature>
<sequence>MSRTMRPIDVLCEEERLRRLSERMVYDSSDGAEHARQRRARTLVEEMSLLGSRLRSKSNEDRRFDAVEALEAGLEARRKASQASLLAKEGASVPASAPPQVASDLQSDLSDALERVSVRSVVGLRGLVEVPRPVEAVVVAVLQLVNCDYAGVDLDPSPPPTTWEEARRVLLKPGHFVSALRKFPFALQRGQILEREIAQAEQAWSNVPSAGAGLSHVHEAALHLYDWLTIALSFAKSIKAEAESAERLPAYPRSEPGSPDWKEPIAPSTQPSIVSTIAKSSERPPEPQGREVQVRDARNASKTQKRSPSPKLPHKPSTATTATNDTARITWSKTSTSSTGSMSTSPGSSRSGFSASWSGLATCKPTHTRSRVSVPGTSPRRSSPSPTSGLSAVKPSSTSIAASSMRSPQPRTRQAMRTSTSPQPKPKAKDEAEAGQPRATGDIAPLSSSQISSLRSATGLPTAEDFAAMRSRLDQEKREVRQIKSLESQLKWGLQREERRQTEEERREEARLIMEWRDRQAKEMKDFVEEKSREQRVQELLQSKEYQVFKREWKQATRKDEIEQIKAQLAEGMDNAHWKLELQRAVELDRQLALQETMESQQEMKELRERERQHEKTVQLQDRAHDLALEYAHQASQISSEKEESGRLKEDLFCQLVGTSLTVLCPWCPWLLVLLLLGSPLVLLPGLLILRDACSTVLLKRLHTQRRFQARFWLVRSPPEQFCFQRRPHSAR</sequence>
<dbReference type="EMBL" id="CAJNJA010035297">
    <property type="protein sequence ID" value="CAE7705175.1"/>
    <property type="molecule type" value="Genomic_DNA"/>
</dbReference>
<gene>
    <name evidence="4" type="ORF">SNEC2469_LOCUS20326</name>
</gene>
<keyword evidence="1" id="KW-0175">Coiled coil</keyword>
<keyword evidence="3" id="KW-0812">Transmembrane</keyword>
<proteinExistence type="predicted"/>
<feature type="compositionally biased region" description="Low complexity" evidence="2">
    <location>
        <begin position="447"/>
        <end position="456"/>
    </location>
</feature>
<feature type="coiled-coil region" evidence="1">
    <location>
        <begin position="590"/>
        <end position="624"/>
    </location>
</feature>
<evidence type="ECO:0000256" key="2">
    <source>
        <dbReference type="SAM" id="MobiDB-lite"/>
    </source>
</evidence>
<name>A0A812WZA7_9DINO</name>
<reference evidence="4" key="1">
    <citation type="submission" date="2021-02" db="EMBL/GenBank/DDBJ databases">
        <authorList>
            <person name="Dougan E. K."/>
            <person name="Rhodes N."/>
            <person name="Thang M."/>
            <person name="Chan C."/>
        </authorList>
    </citation>
    <scope>NUCLEOTIDE SEQUENCE</scope>
</reference>
<dbReference type="Proteomes" id="UP000601435">
    <property type="component" value="Unassembled WGS sequence"/>
</dbReference>
<feature type="compositionally biased region" description="Polar residues" evidence="2">
    <location>
        <begin position="409"/>
        <end position="422"/>
    </location>
</feature>
<evidence type="ECO:0000256" key="1">
    <source>
        <dbReference type="SAM" id="Coils"/>
    </source>
</evidence>
<protein>
    <submittedName>
        <fullName evidence="4">Uncharacterized protein</fullName>
    </submittedName>
</protein>
<evidence type="ECO:0000313" key="4">
    <source>
        <dbReference type="EMBL" id="CAE7705175.1"/>
    </source>
</evidence>
<feature type="compositionally biased region" description="Low complexity" evidence="2">
    <location>
        <begin position="371"/>
        <end position="389"/>
    </location>
</feature>
<feature type="compositionally biased region" description="Low complexity" evidence="2">
    <location>
        <begin position="332"/>
        <end position="359"/>
    </location>
</feature>
<organism evidence="4 5">
    <name type="scientific">Symbiodinium necroappetens</name>
    <dbReference type="NCBI Taxonomy" id="1628268"/>
    <lineage>
        <taxon>Eukaryota</taxon>
        <taxon>Sar</taxon>
        <taxon>Alveolata</taxon>
        <taxon>Dinophyceae</taxon>
        <taxon>Suessiales</taxon>
        <taxon>Symbiodiniaceae</taxon>
        <taxon>Symbiodinium</taxon>
    </lineage>
</organism>
<feature type="compositionally biased region" description="Polar residues" evidence="2">
    <location>
        <begin position="317"/>
        <end position="331"/>
    </location>
</feature>
<keyword evidence="3" id="KW-1133">Transmembrane helix</keyword>
<feature type="compositionally biased region" description="Low complexity" evidence="2">
    <location>
        <begin position="396"/>
        <end position="407"/>
    </location>
</feature>
<accession>A0A812WZA7</accession>
<evidence type="ECO:0000256" key="3">
    <source>
        <dbReference type="SAM" id="Phobius"/>
    </source>
</evidence>
<evidence type="ECO:0000313" key="5">
    <source>
        <dbReference type="Proteomes" id="UP000601435"/>
    </source>
</evidence>
<dbReference type="AlphaFoldDB" id="A0A812WZA7"/>
<feature type="compositionally biased region" description="Basic and acidic residues" evidence="2">
    <location>
        <begin position="280"/>
        <end position="299"/>
    </location>
</feature>
<feature type="region of interest" description="Disordered" evidence="2">
    <location>
        <begin position="243"/>
        <end position="457"/>
    </location>
</feature>
<dbReference type="OrthoDB" id="442358at2759"/>
<keyword evidence="5" id="KW-1185">Reference proteome</keyword>